<accession>A0A136ISI9</accession>
<dbReference type="PANTHER" id="PTHR12475">
    <property type="match status" value="1"/>
</dbReference>
<keyword evidence="3" id="KW-1133">Transmembrane helix</keyword>
<evidence type="ECO:0000256" key="2">
    <source>
        <dbReference type="SAM" id="MobiDB-lite"/>
    </source>
</evidence>
<dbReference type="InterPro" id="IPR051490">
    <property type="entry name" value="THEM6_lcsJ_thioesterase"/>
</dbReference>
<sequence>MASSAGAVRRIARIAGPVLVPALAYGAYKADLALQLRRFLTGPGKWSRLFALAVLVFNWKSLPFAWTFRVIGGMIQHFLLKRPHAHTPDKLFHPVVSSTHTSLMEVDYNIHKSNSTYFADLDVSRTHLVAHLLARGCHLAANNVRFKLVLDPSSSSDPATQKPARGKFGVMLGAVSCSFKREIKPFVKYEMWSRVLAWDRKWMYIITHFVEKGFAKPGKPLPEGWEKKVHATAISKYVFKIGRLTVHPAVLIGASGLLPERPGGWVSTAAEESGTASASSTGGGTTTPEVLANGAAEATEGTQGEAKPAEPVADAAEVSGSSGEWDWRRTEAELQKGLQYARQFAALDDLHGDFRGGEEGMLGRFSLG</sequence>
<evidence type="ECO:0000256" key="1">
    <source>
        <dbReference type="ARBA" id="ARBA00038476"/>
    </source>
</evidence>
<dbReference type="Proteomes" id="UP000070501">
    <property type="component" value="Unassembled WGS sequence"/>
</dbReference>
<feature type="compositionally biased region" description="Low complexity" evidence="2">
    <location>
        <begin position="292"/>
        <end position="306"/>
    </location>
</feature>
<evidence type="ECO:0000256" key="3">
    <source>
        <dbReference type="SAM" id="Phobius"/>
    </source>
</evidence>
<dbReference type="InParanoid" id="A0A136ISI9"/>
<dbReference type="OrthoDB" id="265761at2759"/>
<feature type="region of interest" description="Disordered" evidence="2">
    <location>
        <begin position="263"/>
        <end position="326"/>
    </location>
</feature>
<keyword evidence="3" id="KW-0812">Transmembrane</keyword>
<feature type="compositionally biased region" description="Low complexity" evidence="2">
    <location>
        <begin position="267"/>
        <end position="280"/>
    </location>
</feature>
<reference evidence="5" key="1">
    <citation type="submission" date="2016-02" db="EMBL/GenBank/DDBJ databases">
        <title>Draft genome sequence of Microdochium bolleyi, a fungal endophyte of beachgrass.</title>
        <authorList>
            <consortium name="DOE Joint Genome Institute"/>
            <person name="David A.S."/>
            <person name="May G."/>
            <person name="Haridas S."/>
            <person name="Lim J."/>
            <person name="Wang M."/>
            <person name="Labutti K."/>
            <person name="Lipzen A."/>
            <person name="Barry K."/>
            <person name="Grigoriev I.V."/>
        </authorList>
    </citation>
    <scope>NUCLEOTIDE SEQUENCE [LARGE SCALE GENOMIC DNA]</scope>
    <source>
        <strain evidence="5">J235TASD1</strain>
    </source>
</reference>
<dbReference type="FunCoup" id="A0A136ISI9">
    <property type="interactions" value="28"/>
</dbReference>
<dbReference type="PANTHER" id="PTHR12475:SF4">
    <property type="entry name" value="PROTEIN THEM6"/>
    <property type="match status" value="1"/>
</dbReference>
<organism evidence="4 5">
    <name type="scientific">Microdochium bolleyi</name>
    <dbReference type="NCBI Taxonomy" id="196109"/>
    <lineage>
        <taxon>Eukaryota</taxon>
        <taxon>Fungi</taxon>
        <taxon>Dikarya</taxon>
        <taxon>Ascomycota</taxon>
        <taxon>Pezizomycotina</taxon>
        <taxon>Sordariomycetes</taxon>
        <taxon>Xylariomycetidae</taxon>
        <taxon>Xylariales</taxon>
        <taxon>Microdochiaceae</taxon>
        <taxon>Microdochium</taxon>
    </lineage>
</organism>
<evidence type="ECO:0000313" key="5">
    <source>
        <dbReference type="Proteomes" id="UP000070501"/>
    </source>
</evidence>
<comment type="similarity">
    <text evidence="1">Belongs to the lcsJ thioesterase family.</text>
</comment>
<gene>
    <name evidence="4" type="ORF">Micbo1qcDRAFT_167351</name>
</gene>
<dbReference type="SUPFAM" id="SSF54637">
    <property type="entry name" value="Thioesterase/thiol ester dehydrase-isomerase"/>
    <property type="match status" value="1"/>
</dbReference>
<feature type="transmembrane region" description="Helical" evidence="3">
    <location>
        <begin position="48"/>
        <end position="72"/>
    </location>
</feature>
<dbReference type="EMBL" id="KQ964261">
    <property type="protein sequence ID" value="KXJ87769.1"/>
    <property type="molecule type" value="Genomic_DNA"/>
</dbReference>
<dbReference type="Pfam" id="PF13279">
    <property type="entry name" value="4HBT_2"/>
    <property type="match status" value="1"/>
</dbReference>
<keyword evidence="5" id="KW-1185">Reference proteome</keyword>
<dbReference type="InterPro" id="IPR029069">
    <property type="entry name" value="HotDog_dom_sf"/>
</dbReference>
<proteinExistence type="inferred from homology"/>
<dbReference type="AlphaFoldDB" id="A0A136ISI9"/>
<evidence type="ECO:0000313" key="4">
    <source>
        <dbReference type="EMBL" id="KXJ87769.1"/>
    </source>
</evidence>
<keyword evidence="3" id="KW-0472">Membrane</keyword>
<name>A0A136ISI9_9PEZI</name>
<protein>
    <submittedName>
        <fullName evidence="4">Capsule polysaccharide biosynthesis protein</fullName>
    </submittedName>
</protein>